<evidence type="ECO:0000256" key="5">
    <source>
        <dbReference type="SAM" id="MobiDB-lite"/>
    </source>
</evidence>
<dbReference type="Pfam" id="PF00782">
    <property type="entry name" value="DSPc"/>
    <property type="match status" value="1"/>
</dbReference>
<feature type="region of interest" description="Disordered" evidence="5">
    <location>
        <begin position="304"/>
        <end position="412"/>
    </location>
</feature>
<keyword evidence="4" id="KW-0904">Protein phosphatase</keyword>
<dbReference type="PROSITE" id="PS00383">
    <property type="entry name" value="TYR_PHOSPHATASE_1"/>
    <property type="match status" value="1"/>
</dbReference>
<dbReference type="STRING" id="90262.A0A1X2IYZ8"/>
<dbReference type="InterPro" id="IPR016130">
    <property type="entry name" value="Tyr_Pase_AS"/>
</dbReference>
<dbReference type="EMBL" id="MCGE01000002">
    <property type="protein sequence ID" value="ORZ24527.1"/>
    <property type="molecule type" value="Genomic_DNA"/>
</dbReference>
<evidence type="ECO:0000259" key="7">
    <source>
        <dbReference type="PROSITE" id="PS50056"/>
    </source>
</evidence>
<evidence type="ECO:0000256" key="2">
    <source>
        <dbReference type="ARBA" id="ARBA00013064"/>
    </source>
</evidence>
<dbReference type="PANTHER" id="PTHR10159:SF519">
    <property type="entry name" value="DUAL SPECIFICITY PROTEIN PHOSPHATASE MPK3"/>
    <property type="match status" value="1"/>
</dbReference>
<feature type="compositionally biased region" description="Low complexity" evidence="5">
    <location>
        <begin position="1"/>
        <end position="14"/>
    </location>
</feature>
<protein>
    <recommendedName>
        <fullName evidence="2">protein-tyrosine-phosphatase</fullName>
        <ecNumber evidence="2">3.1.3.48</ecNumber>
    </recommendedName>
</protein>
<dbReference type="InterPro" id="IPR000387">
    <property type="entry name" value="Tyr_Pase_dom"/>
</dbReference>
<dbReference type="Gene3D" id="3.90.190.10">
    <property type="entry name" value="Protein tyrosine phosphatase superfamily"/>
    <property type="match status" value="1"/>
</dbReference>
<evidence type="ECO:0000256" key="3">
    <source>
        <dbReference type="ARBA" id="ARBA00022801"/>
    </source>
</evidence>
<dbReference type="Proteomes" id="UP000193560">
    <property type="component" value="Unassembled WGS sequence"/>
</dbReference>
<feature type="region of interest" description="Disordered" evidence="5">
    <location>
        <begin position="1"/>
        <end position="37"/>
    </location>
</feature>
<dbReference type="PROSITE" id="PS50056">
    <property type="entry name" value="TYR_PHOSPHATASE_2"/>
    <property type="match status" value="1"/>
</dbReference>
<sequence>MIPSTTYSTPSLPTHEFPKRPLSANFSSPPPTSLAQRRRNNKNLSLCLLPSDNRSPVPPSTPFLSTTSFSSSSSFASSSHPKLQPLQRHYYQQGPIAVLPGLYLGDEQNANNAQQLKDLSIHGMINVAAEVTHPHAQVFQSWDQLLDNNNNNNIASTTTTTTTAPCPTLSTSSSSTNSTNSTFTLPSPLTTPTSTESQAFFSTMGYKKRAWHHHILDDDQSIQKELDAAVMDVVRMRQSGRNVLVHCQCGLARSATVVVAYVMYTLHLSMSAAMLHVKKYAPHINPNLSLMYQLREYELGLASSPRRPVDGGGGGGNGVKKTSNVDTMMIDTTTVSPTSSKALPPTPSSSLKKQPSSSSLAAKWKSFKTKSSYTTSSLRPGHWWRSSTSSSSLQTAVATPLASAFPSSPRKK</sequence>
<dbReference type="SUPFAM" id="SSF52799">
    <property type="entry name" value="(Phosphotyrosine protein) phosphatases II"/>
    <property type="match status" value="1"/>
</dbReference>
<dbReference type="InterPro" id="IPR000340">
    <property type="entry name" value="Dual-sp_phosphatase_cat-dom"/>
</dbReference>
<feature type="compositionally biased region" description="Low complexity" evidence="5">
    <location>
        <begin position="336"/>
        <end position="362"/>
    </location>
</feature>
<dbReference type="PANTHER" id="PTHR10159">
    <property type="entry name" value="DUAL SPECIFICITY PROTEIN PHOSPHATASE"/>
    <property type="match status" value="1"/>
</dbReference>
<comment type="caution">
    <text evidence="8">The sequence shown here is derived from an EMBL/GenBank/DDBJ whole genome shotgun (WGS) entry which is preliminary data.</text>
</comment>
<feature type="domain" description="Tyrosine-protein phosphatase" evidence="6">
    <location>
        <begin position="94"/>
        <end position="303"/>
    </location>
</feature>
<dbReference type="AlphaFoldDB" id="A0A1X2IYZ8"/>
<comment type="similarity">
    <text evidence="1">Belongs to the protein-tyrosine phosphatase family. Non-receptor class dual specificity subfamily.</text>
</comment>
<gene>
    <name evidence="8" type="ORF">BCR42DRAFT_403125</name>
</gene>
<dbReference type="EC" id="3.1.3.48" evidence="2"/>
<accession>A0A1X2IYZ8</accession>
<keyword evidence="9" id="KW-1185">Reference proteome</keyword>
<dbReference type="SMART" id="SM00195">
    <property type="entry name" value="DSPc"/>
    <property type="match status" value="1"/>
</dbReference>
<feature type="domain" description="Tyrosine specific protein phosphatases" evidence="7">
    <location>
        <begin position="224"/>
        <end position="284"/>
    </location>
</feature>
<dbReference type="InterPro" id="IPR029021">
    <property type="entry name" value="Prot-tyrosine_phosphatase-like"/>
</dbReference>
<reference evidence="8 9" key="1">
    <citation type="submission" date="2016-07" db="EMBL/GenBank/DDBJ databases">
        <title>Pervasive Adenine N6-methylation of Active Genes in Fungi.</title>
        <authorList>
            <consortium name="DOE Joint Genome Institute"/>
            <person name="Mondo S.J."/>
            <person name="Dannebaum R.O."/>
            <person name="Kuo R.C."/>
            <person name="Labutti K."/>
            <person name="Haridas S."/>
            <person name="Kuo A."/>
            <person name="Salamov A."/>
            <person name="Ahrendt S.R."/>
            <person name="Lipzen A."/>
            <person name="Sullivan W."/>
            <person name="Andreopoulos W.B."/>
            <person name="Clum A."/>
            <person name="Lindquist E."/>
            <person name="Daum C."/>
            <person name="Ramamoorthy G.K."/>
            <person name="Gryganskyi A."/>
            <person name="Culley D."/>
            <person name="Magnuson J.K."/>
            <person name="James T.Y."/>
            <person name="O'Malley M.A."/>
            <person name="Stajich J.E."/>
            <person name="Spatafora J.W."/>
            <person name="Visel A."/>
            <person name="Grigoriev I.V."/>
        </authorList>
    </citation>
    <scope>NUCLEOTIDE SEQUENCE [LARGE SCALE GENOMIC DNA]</scope>
    <source>
        <strain evidence="8 9">NRRL 1336</strain>
    </source>
</reference>
<evidence type="ECO:0000256" key="1">
    <source>
        <dbReference type="ARBA" id="ARBA00008601"/>
    </source>
</evidence>
<feature type="compositionally biased region" description="Polar residues" evidence="5">
    <location>
        <begin position="320"/>
        <end position="335"/>
    </location>
</feature>
<dbReference type="GO" id="GO:0005737">
    <property type="term" value="C:cytoplasm"/>
    <property type="evidence" value="ECO:0007669"/>
    <property type="project" value="TreeGrafter"/>
</dbReference>
<dbReference type="InterPro" id="IPR020422">
    <property type="entry name" value="TYR_PHOSPHATASE_DUAL_dom"/>
</dbReference>
<feature type="region of interest" description="Disordered" evidence="5">
    <location>
        <begin position="158"/>
        <end position="191"/>
    </location>
</feature>
<keyword evidence="3" id="KW-0378">Hydrolase</keyword>
<dbReference type="GO" id="GO:0017017">
    <property type="term" value="F:MAP kinase tyrosine/serine/threonine phosphatase activity"/>
    <property type="evidence" value="ECO:0007669"/>
    <property type="project" value="TreeGrafter"/>
</dbReference>
<evidence type="ECO:0000313" key="9">
    <source>
        <dbReference type="Proteomes" id="UP000193560"/>
    </source>
</evidence>
<dbReference type="GO" id="GO:0033550">
    <property type="term" value="F:MAP kinase tyrosine phosphatase activity"/>
    <property type="evidence" value="ECO:0007669"/>
    <property type="project" value="TreeGrafter"/>
</dbReference>
<dbReference type="GO" id="GO:0043409">
    <property type="term" value="P:negative regulation of MAPK cascade"/>
    <property type="evidence" value="ECO:0007669"/>
    <property type="project" value="TreeGrafter"/>
</dbReference>
<evidence type="ECO:0000256" key="4">
    <source>
        <dbReference type="ARBA" id="ARBA00022912"/>
    </source>
</evidence>
<name>A0A1X2IYZ8_9FUNG</name>
<dbReference type="PROSITE" id="PS50054">
    <property type="entry name" value="TYR_PHOSPHATASE_DUAL"/>
    <property type="match status" value="1"/>
</dbReference>
<dbReference type="GO" id="GO:0008330">
    <property type="term" value="F:protein tyrosine/threonine phosphatase activity"/>
    <property type="evidence" value="ECO:0007669"/>
    <property type="project" value="TreeGrafter"/>
</dbReference>
<organism evidence="8 9">
    <name type="scientific">Absidia repens</name>
    <dbReference type="NCBI Taxonomy" id="90262"/>
    <lineage>
        <taxon>Eukaryota</taxon>
        <taxon>Fungi</taxon>
        <taxon>Fungi incertae sedis</taxon>
        <taxon>Mucoromycota</taxon>
        <taxon>Mucoromycotina</taxon>
        <taxon>Mucoromycetes</taxon>
        <taxon>Mucorales</taxon>
        <taxon>Cunninghamellaceae</taxon>
        <taxon>Absidia</taxon>
    </lineage>
</organism>
<dbReference type="OrthoDB" id="2017893at2759"/>
<proteinExistence type="inferred from homology"/>
<evidence type="ECO:0000313" key="8">
    <source>
        <dbReference type="EMBL" id="ORZ24527.1"/>
    </source>
</evidence>
<evidence type="ECO:0000259" key="6">
    <source>
        <dbReference type="PROSITE" id="PS50054"/>
    </source>
</evidence>